<feature type="transmembrane region" description="Helical" evidence="1">
    <location>
        <begin position="12"/>
        <end position="36"/>
    </location>
</feature>
<sequence>MSAAVVRQLGDLVRATLATLIALGVGWTAALLVPLYDFLVDDEQRYLPIPYAIAWAGIAAAGVAAAVMSFSKLRSRRPIGWTPLVAVPLVIESWLLGCLVALVLG</sequence>
<dbReference type="EMBL" id="OBEG01000004">
    <property type="protein sequence ID" value="SNY87484.1"/>
    <property type="molecule type" value="Genomic_DNA"/>
</dbReference>
<protein>
    <submittedName>
        <fullName evidence="2">Uncharacterized protein</fullName>
    </submittedName>
</protein>
<gene>
    <name evidence="2" type="ORF">SAMN04244553_4430</name>
</gene>
<keyword evidence="1" id="KW-0812">Transmembrane</keyword>
<organism evidence="2 3">
    <name type="scientific">Nocardia amikacinitolerans</name>
    <dbReference type="NCBI Taxonomy" id="756689"/>
    <lineage>
        <taxon>Bacteria</taxon>
        <taxon>Bacillati</taxon>
        <taxon>Actinomycetota</taxon>
        <taxon>Actinomycetes</taxon>
        <taxon>Mycobacteriales</taxon>
        <taxon>Nocardiaceae</taxon>
        <taxon>Nocardia</taxon>
    </lineage>
</organism>
<keyword evidence="3" id="KW-1185">Reference proteome</keyword>
<reference evidence="2 3" key="1">
    <citation type="submission" date="2017-09" db="EMBL/GenBank/DDBJ databases">
        <authorList>
            <person name="Ehlers B."/>
            <person name="Leendertz F.H."/>
        </authorList>
    </citation>
    <scope>NUCLEOTIDE SEQUENCE [LARGE SCALE GENOMIC DNA]</scope>
    <source>
        <strain evidence="2 3">DSM 45537</strain>
    </source>
</reference>
<accession>A0A285LRC6</accession>
<dbReference type="Proteomes" id="UP000219565">
    <property type="component" value="Unassembled WGS sequence"/>
</dbReference>
<evidence type="ECO:0000313" key="3">
    <source>
        <dbReference type="Proteomes" id="UP000219565"/>
    </source>
</evidence>
<feature type="transmembrane region" description="Helical" evidence="1">
    <location>
        <begin position="48"/>
        <end position="70"/>
    </location>
</feature>
<feature type="transmembrane region" description="Helical" evidence="1">
    <location>
        <begin position="82"/>
        <end position="104"/>
    </location>
</feature>
<evidence type="ECO:0000313" key="2">
    <source>
        <dbReference type="EMBL" id="SNY87484.1"/>
    </source>
</evidence>
<dbReference type="RefSeq" id="WP_097246436.1">
    <property type="nucleotide sequence ID" value="NZ_JAMTCV010000003.1"/>
</dbReference>
<keyword evidence="1" id="KW-0472">Membrane</keyword>
<evidence type="ECO:0000256" key="1">
    <source>
        <dbReference type="SAM" id="Phobius"/>
    </source>
</evidence>
<proteinExistence type="predicted"/>
<keyword evidence="1" id="KW-1133">Transmembrane helix</keyword>
<name>A0A285LRC6_9NOCA</name>
<dbReference type="AlphaFoldDB" id="A0A285LRC6"/>